<reference evidence="12 13" key="1">
    <citation type="submission" date="2023-09" db="EMBL/GenBank/DDBJ databases">
        <title>Genomes of two closely related lineages of the louse Polyplax serrata with different host specificities.</title>
        <authorList>
            <person name="Martinu J."/>
            <person name="Tarabai H."/>
            <person name="Stefka J."/>
            <person name="Hypsa V."/>
        </authorList>
    </citation>
    <scope>NUCLEOTIDE SEQUENCE [LARGE SCALE GENOMIC DNA]</scope>
    <source>
        <strain evidence="12">98ZLc_SE</strain>
    </source>
</reference>
<dbReference type="InterPro" id="IPR000770">
    <property type="entry name" value="SAND_dom"/>
</dbReference>
<evidence type="ECO:0000259" key="10">
    <source>
        <dbReference type="PROSITE" id="PS50864"/>
    </source>
</evidence>
<evidence type="ECO:0000256" key="6">
    <source>
        <dbReference type="ARBA" id="ARBA00023163"/>
    </source>
</evidence>
<keyword evidence="3" id="KW-0862">Zinc</keyword>
<dbReference type="Proteomes" id="UP001359485">
    <property type="component" value="Unassembled WGS sequence"/>
</dbReference>
<feature type="domain" description="SAND" evidence="10">
    <location>
        <begin position="139"/>
        <end position="220"/>
    </location>
</feature>
<keyword evidence="2 8" id="KW-0863">Zinc-finger</keyword>
<dbReference type="InterPro" id="IPR002893">
    <property type="entry name" value="Znf_MYND"/>
</dbReference>
<feature type="region of interest" description="Disordered" evidence="9">
    <location>
        <begin position="1"/>
        <end position="20"/>
    </location>
</feature>
<dbReference type="PROSITE" id="PS50865">
    <property type="entry name" value="ZF_MYND_2"/>
    <property type="match status" value="1"/>
</dbReference>
<dbReference type="EMBL" id="JAWJWF010000045">
    <property type="protein sequence ID" value="KAK6626890.1"/>
    <property type="molecule type" value="Genomic_DNA"/>
</dbReference>
<dbReference type="PROSITE" id="PS01360">
    <property type="entry name" value="ZF_MYND_1"/>
    <property type="match status" value="1"/>
</dbReference>
<evidence type="ECO:0008006" key="14">
    <source>
        <dbReference type="Google" id="ProtNLM"/>
    </source>
</evidence>
<dbReference type="SMART" id="SM00258">
    <property type="entry name" value="SAND"/>
    <property type="match status" value="1"/>
</dbReference>
<dbReference type="PROSITE" id="PS50864">
    <property type="entry name" value="SAND"/>
    <property type="match status" value="1"/>
</dbReference>
<accession>A0ABR1ASH5</accession>
<evidence type="ECO:0000256" key="1">
    <source>
        <dbReference type="ARBA" id="ARBA00022723"/>
    </source>
</evidence>
<dbReference type="SUPFAM" id="SSF144232">
    <property type="entry name" value="HIT/MYND zinc finger-like"/>
    <property type="match status" value="1"/>
</dbReference>
<dbReference type="Gene3D" id="6.10.140.2220">
    <property type="match status" value="1"/>
</dbReference>
<evidence type="ECO:0000313" key="12">
    <source>
        <dbReference type="EMBL" id="KAK6626890.1"/>
    </source>
</evidence>
<evidence type="ECO:0000259" key="11">
    <source>
        <dbReference type="PROSITE" id="PS50865"/>
    </source>
</evidence>
<evidence type="ECO:0000256" key="2">
    <source>
        <dbReference type="ARBA" id="ARBA00022771"/>
    </source>
</evidence>
<evidence type="ECO:0000256" key="7">
    <source>
        <dbReference type="ARBA" id="ARBA00023242"/>
    </source>
</evidence>
<keyword evidence="13" id="KW-1185">Reference proteome</keyword>
<dbReference type="SUPFAM" id="SSF63763">
    <property type="entry name" value="SAND domain-like"/>
    <property type="match status" value="1"/>
</dbReference>
<evidence type="ECO:0000256" key="8">
    <source>
        <dbReference type="PROSITE-ProRule" id="PRU00134"/>
    </source>
</evidence>
<evidence type="ECO:0000313" key="13">
    <source>
        <dbReference type="Proteomes" id="UP001359485"/>
    </source>
</evidence>
<gene>
    <name evidence="12" type="ORF">RUM44_009367</name>
</gene>
<evidence type="ECO:0000256" key="3">
    <source>
        <dbReference type="ARBA" id="ARBA00022833"/>
    </source>
</evidence>
<name>A0ABR1ASH5_POLSC</name>
<dbReference type="Pfam" id="PF01342">
    <property type="entry name" value="SAND"/>
    <property type="match status" value="1"/>
</dbReference>
<keyword evidence="4" id="KW-0805">Transcription regulation</keyword>
<keyword evidence="6" id="KW-0804">Transcription</keyword>
<feature type="region of interest" description="Disordered" evidence="9">
    <location>
        <begin position="266"/>
        <end position="285"/>
    </location>
</feature>
<proteinExistence type="predicted"/>
<protein>
    <recommendedName>
        <fullName evidence="14">Deformed epidermal autoregulatory factor 1</fullName>
    </recommendedName>
</protein>
<sequence length="542" mass="61020">MESNQTSEQIVMPDISDPLANNPEEHENITLDRSKCSVVTSVQEGLPVGSLIGVASPSGTTFNVIAPDQLQISGSNQFKGSVLCVDGSFLCETRPEKENDRTVRTWVNRSNDKTHILCEPEVYNKESDSNTQQASCQNSEWVDAAHLPVLSVRCKNTNAELHKKKFGSGGRGRCIKLDNNWYTPNEFEAFCGRASSKDWKRSIRFGGRSLQALIDNGLLVPHAIACTCAACCDDDSATGPVRLFTPYKRRRKKDIEFEGRSSKNRKVLSVKEENSNPESESEDVVEPKINTEWSASQSYVQIKSDLGEELVVTTAQPEEQNSTVHIEQVQRTDSKNRFTVADGGEKNTSFDTGNAVFRKLEEMSEKMLKLSYQFRHTVEELRVQWMQEKEGMREAHMREKEQAILNAQMETQVACSREVYESREQILPVHVVNAVETVGLQPTTDGNENKKCANCNRDAFAECSLCRRTPYCSTFCQRKDWGGHQVECVRDQPGSIMLIVESTEHVQQILPHSKAFCVEKLLWLKRCMTNDVPEEGCGRCNL</sequence>
<comment type="caution">
    <text evidence="12">The sequence shown here is derived from an EMBL/GenBank/DDBJ whole genome shotgun (WGS) entry which is preliminary data.</text>
</comment>
<evidence type="ECO:0000256" key="9">
    <source>
        <dbReference type="SAM" id="MobiDB-lite"/>
    </source>
</evidence>
<feature type="domain" description="MYND-type" evidence="11">
    <location>
        <begin position="452"/>
        <end position="488"/>
    </location>
</feature>
<dbReference type="Pfam" id="PF01753">
    <property type="entry name" value="zf-MYND"/>
    <property type="match status" value="1"/>
</dbReference>
<evidence type="ECO:0000256" key="4">
    <source>
        <dbReference type="ARBA" id="ARBA00023015"/>
    </source>
</evidence>
<keyword evidence="7" id="KW-0539">Nucleus</keyword>
<keyword evidence="1" id="KW-0479">Metal-binding</keyword>
<dbReference type="PANTHER" id="PTHR10237">
    <property type="entry name" value="DEFORMED EPIDERMAL AUTOREGULATORY FACTOR 1 HOMOLOG SUPPRESSIN"/>
    <property type="match status" value="1"/>
</dbReference>
<organism evidence="12 13">
    <name type="scientific">Polyplax serrata</name>
    <name type="common">Common mouse louse</name>
    <dbReference type="NCBI Taxonomy" id="468196"/>
    <lineage>
        <taxon>Eukaryota</taxon>
        <taxon>Metazoa</taxon>
        <taxon>Ecdysozoa</taxon>
        <taxon>Arthropoda</taxon>
        <taxon>Hexapoda</taxon>
        <taxon>Insecta</taxon>
        <taxon>Pterygota</taxon>
        <taxon>Neoptera</taxon>
        <taxon>Paraneoptera</taxon>
        <taxon>Psocodea</taxon>
        <taxon>Troctomorpha</taxon>
        <taxon>Phthiraptera</taxon>
        <taxon>Anoplura</taxon>
        <taxon>Polyplacidae</taxon>
        <taxon>Polyplax</taxon>
    </lineage>
</organism>
<dbReference type="InterPro" id="IPR010919">
    <property type="entry name" value="SAND-like_dom_sf"/>
</dbReference>
<evidence type="ECO:0000256" key="5">
    <source>
        <dbReference type="ARBA" id="ARBA00023125"/>
    </source>
</evidence>
<dbReference type="Gene3D" id="3.10.390.10">
    <property type="entry name" value="SAND domain-like"/>
    <property type="match status" value="1"/>
</dbReference>
<dbReference type="InterPro" id="IPR024119">
    <property type="entry name" value="TF_DEAF-1"/>
</dbReference>
<keyword evidence="5" id="KW-0238">DNA-binding</keyword>
<dbReference type="PANTHER" id="PTHR10237:SF1">
    <property type="entry name" value="DEFORMED EPIDERMAL AUTOREGULATORY FACTOR 1 HOMOLOG"/>
    <property type="match status" value="1"/>
</dbReference>